<feature type="domain" description="ShKT" evidence="4">
    <location>
        <begin position="476"/>
        <end position="510"/>
    </location>
</feature>
<gene>
    <name evidence="5" type="ORF">BaRGS_00025874</name>
</gene>
<dbReference type="EMBL" id="JACVVK020000237">
    <property type="protein sequence ID" value="KAK7482841.1"/>
    <property type="molecule type" value="Genomic_DNA"/>
</dbReference>
<dbReference type="Proteomes" id="UP001519460">
    <property type="component" value="Unassembled WGS sequence"/>
</dbReference>
<name>A0ABD0K667_9CAEN</name>
<reference evidence="5 6" key="1">
    <citation type="journal article" date="2023" name="Sci. Data">
        <title>Genome assembly of the Korean intertidal mud-creeper Batillaria attramentaria.</title>
        <authorList>
            <person name="Patra A.K."/>
            <person name="Ho P.T."/>
            <person name="Jun S."/>
            <person name="Lee S.J."/>
            <person name="Kim Y."/>
            <person name="Won Y.J."/>
        </authorList>
    </citation>
    <scope>NUCLEOTIDE SEQUENCE [LARGE SCALE GENOMIC DNA]</scope>
    <source>
        <strain evidence="5">Wonlab-2016</strain>
    </source>
</reference>
<dbReference type="Gene3D" id="3.40.390.10">
    <property type="entry name" value="Collagenase (Catalytic Domain)"/>
    <property type="match status" value="1"/>
</dbReference>
<evidence type="ECO:0000256" key="3">
    <source>
        <dbReference type="SAM" id="SignalP"/>
    </source>
</evidence>
<keyword evidence="1" id="KW-1015">Disulfide bond</keyword>
<dbReference type="PROSITE" id="PS51670">
    <property type="entry name" value="SHKT"/>
    <property type="match status" value="3"/>
</dbReference>
<protein>
    <recommendedName>
        <fullName evidence="4">ShKT domain-containing protein</fullName>
    </recommendedName>
</protein>
<dbReference type="PANTHER" id="PTHR21724">
    <property type="entry name" value="SHKT DOMAIN-CONTAINING PROTEIN"/>
    <property type="match status" value="1"/>
</dbReference>
<dbReference type="AlphaFoldDB" id="A0ABD0K667"/>
<feature type="disulfide bond" evidence="1">
    <location>
        <begin position="476"/>
        <end position="510"/>
    </location>
</feature>
<evidence type="ECO:0000313" key="6">
    <source>
        <dbReference type="Proteomes" id="UP001519460"/>
    </source>
</evidence>
<keyword evidence="6" id="KW-1185">Reference proteome</keyword>
<proteinExistence type="predicted"/>
<comment type="caution">
    <text evidence="5">The sequence shown here is derived from an EMBL/GenBank/DDBJ whole genome shotgun (WGS) entry which is preliminary data.</text>
</comment>
<organism evidence="5 6">
    <name type="scientific">Batillaria attramentaria</name>
    <dbReference type="NCBI Taxonomy" id="370345"/>
    <lineage>
        <taxon>Eukaryota</taxon>
        <taxon>Metazoa</taxon>
        <taxon>Spiralia</taxon>
        <taxon>Lophotrochozoa</taxon>
        <taxon>Mollusca</taxon>
        <taxon>Gastropoda</taxon>
        <taxon>Caenogastropoda</taxon>
        <taxon>Sorbeoconcha</taxon>
        <taxon>Cerithioidea</taxon>
        <taxon>Batillariidae</taxon>
        <taxon>Batillaria</taxon>
    </lineage>
</organism>
<comment type="caution">
    <text evidence="1">Lacks conserved residue(s) required for the propagation of feature annotation.</text>
</comment>
<dbReference type="Gene3D" id="1.10.10.1940">
    <property type="match status" value="1"/>
</dbReference>
<dbReference type="Pfam" id="PF01549">
    <property type="entry name" value="ShK"/>
    <property type="match status" value="5"/>
</dbReference>
<accession>A0ABD0K667</accession>
<feature type="signal peptide" evidence="3">
    <location>
        <begin position="1"/>
        <end position="26"/>
    </location>
</feature>
<sequence>MVLSMACLALQCIFMLSAFGLQGNEAVQTTSQDVKIEFQWNGHVHDKRAEAAYLLQYADTPGSTRKRASHNFRPGHSTTSNSCDNVRGVPSELRSADVMRPDGLDNFYQKYTEAYGIPILVRFMFADHSGIRESVYRMSGRFAIIGDNEVTKDIPEFHNIDDYMNNRTRGLGAMVSNPVSTGAEENILCESQDRWHPEDIFLHEVAHTVDNLGATMVIPGWHQDLQKVYDHAKAAGLWDNTYAMTDPDEYFAEGVQSFFNVNDRATPTNGIHNDVDTQAELKLYDRELYDLILTVFPCNNHYLKRCESTRHTSSGHDGCQDEQTVECIGWAIDGECEANPSWMLNHCKASCKTYSEAECPGWATSGECHSNPEFMLTHCRYSCDNCDGPEAPCSNSNINCTRWAAEGQCHTNSEFMMVHCKFSCNNCDVKTNATVPPAMVQCTDMDSECADWANTGECHNNPEYMLVHYPSKSGQCADDNDNCPDWASNGECHNNPGYMLIHCKRSCGNCDGNTM</sequence>
<keyword evidence="3" id="KW-0732">Signal</keyword>
<evidence type="ECO:0000259" key="4">
    <source>
        <dbReference type="PROSITE" id="PS51670"/>
    </source>
</evidence>
<feature type="disulfide bond" evidence="1">
    <location>
        <begin position="393"/>
        <end position="427"/>
    </location>
</feature>
<feature type="domain" description="ShKT" evidence="4">
    <location>
        <begin position="393"/>
        <end position="427"/>
    </location>
</feature>
<feature type="chain" id="PRO_5044810458" description="ShKT domain-containing protein" evidence="3">
    <location>
        <begin position="27"/>
        <end position="515"/>
    </location>
</feature>
<feature type="region of interest" description="Disordered" evidence="2">
    <location>
        <begin position="62"/>
        <end position="82"/>
    </location>
</feature>
<dbReference type="SMART" id="SM00254">
    <property type="entry name" value="ShKT"/>
    <property type="match status" value="5"/>
</dbReference>
<dbReference type="InterPro" id="IPR024079">
    <property type="entry name" value="MetalloPept_cat_dom_sf"/>
</dbReference>
<dbReference type="SUPFAM" id="SSF55486">
    <property type="entry name" value="Metalloproteases ('zincins'), catalytic domain"/>
    <property type="match status" value="1"/>
</dbReference>
<dbReference type="PANTHER" id="PTHR21724:SF109">
    <property type="entry name" value="SHKT DOMAIN-CONTAINING PROTEIN"/>
    <property type="match status" value="1"/>
</dbReference>
<evidence type="ECO:0000256" key="2">
    <source>
        <dbReference type="SAM" id="MobiDB-lite"/>
    </source>
</evidence>
<dbReference type="InterPro" id="IPR003582">
    <property type="entry name" value="ShKT_dom"/>
</dbReference>
<evidence type="ECO:0000256" key="1">
    <source>
        <dbReference type="PROSITE-ProRule" id="PRU01005"/>
    </source>
</evidence>
<feature type="domain" description="ShKT" evidence="4">
    <location>
        <begin position="351"/>
        <end position="386"/>
    </location>
</feature>
<evidence type="ECO:0000313" key="5">
    <source>
        <dbReference type="EMBL" id="KAK7482841.1"/>
    </source>
</evidence>